<keyword evidence="2" id="KW-0680">Restriction system</keyword>
<proteinExistence type="inferred from homology"/>
<organism evidence="5 6">
    <name type="scientific">Gemmobacter nanjingensis</name>
    <dbReference type="NCBI Taxonomy" id="488454"/>
    <lineage>
        <taxon>Bacteria</taxon>
        <taxon>Pseudomonadati</taxon>
        <taxon>Pseudomonadota</taxon>
        <taxon>Alphaproteobacteria</taxon>
        <taxon>Rhodobacterales</taxon>
        <taxon>Paracoccaceae</taxon>
        <taxon>Gemmobacter</taxon>
    </lineage>
</organism>
<evidence type="ECO:0000256" key="1">
    <source>
        <dbReference type="ARBA" id="ARBA00010923"/>
    </source>
</evidence>
<dbReference type="Gene3D" id="3.90.220.20">
    <property type="entry name" value="DNA methylase specificity domains"/>
    <property type="match status" value="2"/>
</dbReference>
<keyword evidence="3" id="KW-0238">DNA-binding</keyword>
<name>A0ABQ3FRX6_9RHOB</name>
<dbReference type="RefSeq" id="WP_189382198.1">
    <property type="nucleotide sequence ID" value="NZ_BMYI01000020.1"/>
</dbReference>
<reference evidence="6" key="1">
    <citation type="journal article" date="2019" name="Int. J. Syst. Evol. Microbiol.">
        <title>The Global Catalogue of Microorganisms (GCM) 10K type strain sequencing project: providing services to taxonomists for standard genome sequencing and annotation.</title>
        <authorList>
            <consortium name="The Broad Institute Genomics Platform"/>
            <consortium name="The Broad Institute Genome Sequencing Center for Infectious Disease"/>
            <person name="Wu L."/>
            <person name="Ma J."/>
        </authorList>
    </citation>
    <scope>NUCLEOTIDE SEQUENCE [LARGE SCALE GENOMIC DNA]</scope>
    <source>
        <strain evidence="6">KCTC 23298</strain>
    </source>
</reference>
<dbReference type="CDD" id="cd17246">
    <property type="entry name" value="RMtype1_S_SonII-TRD2-CR2_like"/>
    <property type="match status" value="1"/>
</dbReference>
<accession>A0ABQ3FRX6</accession>
<dbReference type="PANTHER" id="PTHR30408:SF13">
    <property type="entry name" value="TYPE I RESTRICTION ENZYME HINDI SPECIFICITY SUBUNIT"/>
    <property type="match status" value="1"/>
</dbReference>
<dbReference type="Pfam" id="PF01420">
    <property type="entry name" value="Methylase_S"/>
    <property type="match status" value="2"/>
</dbReference>
<dbReference type="PANTHER" id="PTHR30408">
    <property type="entry name" value="TYPE-1 RESTRICTION ENZYME ECOKI SPECIFICITY PROTEIN"/>
    <property type="match status" value="1"/>
</dbReference>
<evidence type="ECO:0000313" key="6">
    <source>
        <dbReference type="Proteomes" id="UP000658305"/>
    </source>
</evidence>
<dbReference type="InterPro" id="IPR052021">
    <property type="entry name" value="Type-I_RS_S_subunit"/>
</dbReference>
<dbReference type="CDD" id="cd17496">
    <property type="entry name" value="RMtype1_S_BliBORF2384P-TRD1-CR1_like"/>
    <property type="match status" value="1"/>
</dbReference>
<evidence type="ECO:0000256" key="3">
    <source>
        <dbReference type="ARBA" id="ARBA00023125"/>
    </source>
</evidence>
<dbReference type="InterPro" id="IPR044946">
    <property type="entry name" value="Restrct_endonuc_typeI_TRD_sf"/>
</dbReference>
<dbReference type="EMBL" id="BMYI01000020">
    <property type="protein sequence ID" value="GHC36603.1"/>
    <property type="molecule type" value="Genomic_DNA"/>
</dbReference>
<protein>
    <submittedName>
        <fullName evidence="5">Type I restriction system specificity protein</fullName>
    </submittedName>
</protein>
<dbReference type="SUPFAM" id="SSF116734">
    <property type="entry name" value="DNA methylase specificity domain"/>
    <property type="match status" value="2"/>
</dbReference>
<feature type="domain" description="Type I restriction modification DNA specificity" evidence="4">
    <location>
        <begin position="4"/>
        <end position="183"/>
    </location>
</feature>
<sequence length="425" mass="46434">MSAFVPLADLCSKITKGTTPNAKDGGFADRGVNYIKSESLSYDGSIDVTKFAFISEETNQRLKRSIIQDGDILYSIAGANLGKCGIARLEHLPANTNQAVAIIRVDERRASSRFVSLCLRNPSFVQSVLGGVAQSAQPNVNLADIGRFKIPNLTLPEQRAIAATLGALDDKIELNRKMNATLEAMARALFRDWFVDFGPTRAKMEARAPYLSPNLWSLFPTRLDDEGKPEGWEVSPLDALAEVTMGISPDGSTYNDDGQGTPLCNGPVEYGDFFLRQIKWTTAPSKLAQRGDLIICVRGSTTGRHAFADAEYCLGRGVASIRGKHDCQEFVETAILSQMNRLLEKTTGSVFPSLSTQDIKKFGLVDPGLSLRQAFCNAVRPMRAKIWAKVEESSTLGQIRDLLLPRLMSGELRVAEGERLVGEVA</sequence>
<feature type="domain" description="Type I restriction modification DNA specificity" evidence="4">
    <location>
        <begin position="229"/>
        <end position="364"/>
    </location>
</feature>
<evidence type="ECO:0000259" key="4">
    <source>
        <dbReference type="Pfam" id="PF01420"/>
    </source>
</evidence>
<evidence type="ECO:0000313" key="5">
    <source>
        <dbReference type="EMBL" id="GHC36603.1"/>
    </source>
</evidence>
<evidence type="ECO:0000256" key="2">
    <source>
        <dbReference type="ARBA" id="ARBA00022747"/>
    </source>
</evidence>
<comment type="similarity">
    <text evidence="1">Belongs to the type-I restriction system S methylase family.</text>
</comment>
<dbReference type="InterPro" id="IPR000055">
    <property type="entry name" value="Restrct_endonuc_typeI_TRD"/>
</dbReference>
<dbReference type="Proteomes" id="UP000658305">
    <property type="component" value="Unassembled WGS sequence"/>
</dbReference>
<comment type="caution">
    <text evidence="5">The sequence shown here is derived from an EMBL/GenBank/DDBJ whole genome shotgun (WGS) entry which is preliminary data.</text>
</comment>
<gene>
    <name evidence="5" type="primary">hsdS-1</name>
    <name evidence="5" type="ORF">GCM10007291_42580</name>
</gene>
<keyword evidence="6" id="KW-1185">Reference proteome</keyword>